<feature type="region of interest" description="Disordered" evidence="1">
    <location>
        <begin position="25"/>
        <end position="57"/>
    </location>
</feature>
<evidence type="ECO:0000313" key="2">
    <source>
        <dbReference type="EMBL" id="MBO2990618.1"/>
    </source>
</evidence>
<dbReference type="AlphaFoldDB" id="A0A939QG55"/>
<dbReference type="RefSeq" id="WP_208240511.1">
    <property type="nucleotide sequence ID" value="NZ_BAAAQU010000002.1"/>
</dbReference>
<dbReference type="EMBL" id="JAGFBF010000005">
    <property type="protein sequence ID" value="MBO2990618.1"/>
    <property type="molecule type" value="Genomic_DNA"/>
</dbReference>
<feature type="compositionally biased region" description="Polar residues" evidence="1">
    <location>
        <begin position="29"/>
        <end position="41"/>
    </location>
</feature>
<sequence length="57" mass="6028">MTAMIVTGIGVIAMTAYARVKTIHAAPPHSSSARRPQSTAFDRSRAGARASRSEQAE</sequence>
<proteinExistence type="predicted"/>
<accession>A0A939QG55</accession>
<organism evidence="2 3">
    <name type="scientific">Leucobacter tardus</name>
    <dbReference type="NCBI Taxonomy" id="501483"/>
    <lineage>
        <taxon>Bacteria</taxon>
        <taxon>Bacillati</taxon>
        <taxon>Actinomycetota</taxon>
        <taxon>Actinomycetes</taxon>
        <taxon>Micrococcales</taxon>
        <taxon>Microbacteriaceae</taxon>
        <taxon>Leucobacter</taxon>
    </lineage>
</organism>
<reference evidence="2" key="1">
    <citation type="submission" date="2021-03" db="EMBL/GenBank/DDBJ databases">
        <title>Leucobacter chromiisoli sp. nov., isolated from chromium-containing soil of chemical plant.</title>
        <authorList>
            <person name="Xu Z."/>
        </authorList>
    </citation>
    <scope>NUCLEOTIDE SEQUENCE</scope>
    <source>
        <strain evidence="2">K 70/01</strain>
    </source>
</reference>
<evidence type="ECO:0000256" key="1">
    <source>
        <dbReference type="SAM" id="MobiDB-lite"/>
    </source>
</evidence>
<protein>
    <submittedName>
        <fullName evidence="2">Uncharacterized protein</fullName>
    </submittedName>
</protein>
<comment type="caution">
    <text evidence="2">The sequence shown here is derived from an EMBL/GenBank/DDBJ whole genome shotgun (WGS) entry which is preliminary data.</text>
</comment>
<evidence type="ECO:0000313" key="3">
    <source>
        <dbReference type="Proteomes" id="UP000668403"/>
    </source>
</evidence>
<name>A0A939QG55_9MICO</name>
<gene>
    <name evidence="2" type="ORF">J4H85_11490</name>
</gene>
<keyword evidence="3" id="KW-1185">Reference proteome</keyword>
<dbReference type="Proteomes" id="UP000668403">
    <property type="component" value="Unassembled WGS sequence"/>
</dbReference>